<keyword evidence="5" id="KW-1185">Reference proteome</keyword>
<name>A0A8H4KPU8_9HYPO</name>
<dbReference type="OrthoDB" id="64281at2759"/>
<evidence type="ECO:0000313" key="4">
    <source>
        <dbReference type="EMBL" id="KAF4454167.1"/>
    </source>
</evidence>
<dbReference type="InterPro" id="IPR055915">
    <property type="entry name" value="DUF7492"/>
</dbReference>
<gene>
    <name evidence="4" type="ORF">FALBO_15868</name>
</gene>
<evidence type="ECO:0000313" key="5">
    <source>
        <dbReference type="Proteomes" id="UP000554235"/>
    </source>
</evidence>
<proteinExistence type="predicted"/>
<feature type="signal peptide" evidence="2">
    <location>
        <begin position="1"/>
        <end position="22"/>
    </location>
</feature>
<dbReference type="Pfam" id="PF24320">
    <property type="entry name" value="DUF7492"/>
    <property type="match status" value="1"/>
</dbReference>
<feature type="domain" description="DUF7492" evidence="3">
    <location>
        <begin position="21"/>
        <end position="235"/>
    </location>
</feature>
<dbReference type="Proteomes" id="UP000554235">
    <property type="component" value="Unassembled WGS sequence"/>
</dbReference>
<evidence type="ECO:0000256" key="1">
    <source>
        <dbReference type="SAM" id="MobiDB-lite"/>
    </source>
</evidence>
<reference evidence="4 5" key="1">
    <citation type="submission" date="2020-01" db="EMBL/GenBank/DDBJ databases">
        <title>Identification and distribution of gene clusters putatively required for synthesis of sphingolipid metabolism inhibitors in phylogenetically diverse species of the filamentous fungus Fusarium.</title>
        <authorList>
            <person name="Kim H.-S."/>
            <person name="Busman M."/>
            <person name="Brown D.W."/>
            <person name="Divon H."/>
            <person name="Uhlig S."/>
            <person name="Proctor R.H."/>
        </authorList>
    </citation>
    <scope>NUCLEOTIDE SEQUENCE [LARGE SCALE GENOMIC DNA]</scope>
    <source>
        <strain evidence="4 5">NRRL 20459</strain>
    </source>
</reference>
<organism evidence="4 5">
    <name type="scientific">Fusarium albosuccineum</name>
    <dbReference type="NCBI Taxonomy" id="1237068"/>
    <lineage>
        <taxon>Eukaryota</taxon>
        <taxon>Fungi</taxon>
        <taxon>Dikarya</taxon>
        <taxon>Ascomycota</taxon>
        <taxon>Pezizomycotina</taxon>
        <taxon>Sordariomycetes</taxon>
        <taxon>Hypocreomycetidae</taxon>
        <taxon>Hypocreales</taxon>
        <taxon>Nectriaceae</taxon>
        <taxon>Fusarium</taxon>
        <taxon>Fusarium decemcellulare species complex</taxon>
    </lineage>
</organism>
<feature type="region of interest" description="Disordered" evidence="1">
    <location>
        <begin position="170"/>
        <end position="190"/>
    </location>
</feature>
<feature type="region of interest" description="Disordered" evidence="1">
    <location>
        <begin position="319"/>
        <end position="359"/>
    </location>
</feature>
<sequence length="547" mass="58687">MKISFTSGLALAGSTLISSTTAHSWVEYAYKLARNGTMTGNIGYPRGYVPRDSTNPPWTDTIPQNLLPVTGQPAYSGEELLNKFKLEKNPEFAMLEAAPGDYIAIMHLENGHTTLPQNQPKKPKNRGTIYFYGTSQPKEEEKLFDVHLVWNKEGTGGDKRGRLIATRNYDDGQCYQPNPGELSTERSSELAPQGALPEKELACQSDLKLPDDLKAGDIYTIYWYWDWPDLNSEEIDMDATKDGKFPWAGTFMRGEKDPNGFTMNAIARNESYSSVIDIKITGSKADSFAAKDMGTLDWVKDQNIYSAGIEAQMKTNFQVDVDGNQGGGSGAPAPTNPTTPTATVKPTATAPADGGAGSGDGVATVTVTETVKPPATVTTVYVTVPADSMTQPAPEPTGGNDGTETSTTTVMVTKTSTPSDPVAALPSTSTVFETLTTTRPKAQPTNDQPVQPSTVVQTLTTHISSKPSATSDVVSQPTQTVVETLTTHINTPSSTTTGAPQQTIPGGQFRETPEPVNSGSPTQTKSDGPPIPSGFLRRRKNWVFGDF</sequence>
<feature type="compositionally biased region" description="Polar residues" evidence="1">
    <location>
        <begin position="515"/>
        <end position="526"/>
    </location>
</feature>
<keyword evidence="2" id="KW-0732">Signal</keyword>
<protein>
    <recommendedName>
        <fullName evidence="3">DUF7492 domain-containing protein</fullName>
    </recommendedName>
</protein>
<evidence type="ECO:0000259" key="3">
    <source>
        <dbReference type="Pfam" id="PF24320"/>
    </source>
</evidence>
<accession>A0A8H4KPU8</accession>
<dbReference type="EMBL" id="JAADYS010002828">
    <property type="protein sequence ID" value="KAF4454167.1"/>
    <property type="molecule type" value="Genomic_DNA"/>
</dbReference>
<feature type="region of interest" description="Disordered" evidence="1">
    <location>
        <begin position="387"/>
        <end position="406"/>
    </location>
</feature>
<feature type="compositionally biased region" description="Low complexity" evidence="1">
    <location>
        <begin position="331"/>
        <end position="353"/>
    </location>
</feature>
<evidence type="ECO:0000256" key="2">
    <source>
        <dbReference type="SAM" id="SignalP"/>
    </source>
</evidence>
<feature type="chain" id="PRO_5034097993" description="DUF7492 domain-containing protein" evidence="2">
    <location>
        <begin position="23"/>
        <end position="547"/>
    </location>
</feature>
<comment type="caution">
    <text evidence="4">The sequence shown here is derived from an EMBL/GenBank/DDBJ whole genome shotgun (WGS) entry which is preliminary data.</text>
</comment>
<dbReference type="AlphaFoldDB" id="A0A8H4KPU8"/>
<feature type="region of interest" description="Disordered" evidence="1">
    <location>
        <begin position="490"/>
        <end position="547"/>
    </location>
</feature>